<name>A0A5P2QPW0_9RHOB</name>
<dbReference type="EMBL" id="CP044081">
    <property type="protein sequence ID" value="QEU07436.1"/>
    <property type="molecule type" value="Genomic_DNA"/>
</dbReference>
<dbReference type="NCBIfam" id="NF047595">
    <property type="entry name" value="IS66_ISRel24_TnpA"/>
    <property type="match status" value="1"/>
</dbReference>
<dbReference type="Pfam" id="PF01527">
    <property type="entry name" value="HTH_Tnp_1"/>
    <property type="match status" value="1"/>
</dbReference>
<reference evidence="2 4" key="1">
    <citation type="submission" date="2019-09" db="EMBL/GenBank/DDBJ databases">
        <title>FDA dAtabase for Regulatory Grade micrObial Sequences (FDA-ARGOS): Supporting development and validation of Infectious Disease Dx tests.</title>
        <authorList>
            <person name="Sciortino C."/>
            <person name="Tallon L."/>
            <person name="Sadzewicz L."/>
            <person name="Vavikolanu K."/>
            <person name="Mehta A."/>
            <person name="Aluvathingal J."/>
            <person name="Nadendla S."/>
            <person name="Nandy P."/>
            <person name="Geyer C."/>
            <person name="Yan Y."/>
            <person name="Sichtig H."/>
        </authorList>
    </citation>
    <scope>NUCLEOTIDE SEQUENCE [LARGE SCALE GENOMIC DNA]</scope>
    <source>
        <strain evidence="2 4">FDAARGOS_643</strain>
    </source>
</reference>
<dbReference type="Gene3D" id="1.10.10.10">
    <property type="entry name" value="Winged helix-like DNA-binding domain superfamily/Winged helix DNA-binding domain"/>
    <property type="match status" value="1"/>
</dbReference>
<dbReference type="GO" id="GO:0006313">
    <property type="term" value="P:DNA transposition"/>
    <property type="evidence" value="ECO:0007669"/>
    <property type="project" value="InterPro"/>
</dbReference>
<accession>A0A5P2QPW0</accession>
<dbReference type="SUPFAM" id="SSF48295">
    <property type="entry name" value="TrpR-like"/>
    <property type="match status" value="1"/>
</dbReference>
<dbReference type="Proteomes" id="UP000324507">
    <property type="component" value="Chromosome"/>
</dbReference>
<dbReference type="EMBL" id="CP044081">
    <property type="protein sequence ID" value="QEU08588.1"/>
    <property type="molecule type" value="Genomic_DNA"/>
</dbReference>
<dbReference type="InterPro" id="IPR002514">
    <property type="entry name" value="Transposase_8"/>
</dbReference>
<dbReference type="RefSeq" id="WP_150349933.1">
    <property type="nucleotide sequence ID" value="NZ_CP038095.1"/>
</dbReference>
<protein>
    <submittedName>
        <fullName evidence="2">Transposase</fullName>
    </submittedName>
</protein>
<dbReference type="AlphaFoldDB" id="A0A5P2QPW0"/>
<evidence type="ECO:0000256" key="1">
    <source>
        <dbReference type="ARBA" id="ARBA00009964"/>
    </source>
</evidence>
<proteinExistence type="inferred from homology"/>
<dbReference type="InterPro" id="IPR010921">
    <property type="entry name" value="Trp_repressor/repl_initiator"/>
</dbReference>
<sequence length="137" mass="15410">MADHTFRPEIEVLSAADVPRRRHWSDADKLRIVEESFLGHRQVAATARRHGVSRSLLTTWRRQYRNGELGDETPPAFIPLTLSPEAPAAVPATASVARRDTLDIQLEIVLRNGRRLLFPSTADPEMLARLLPVLDAR</sequence>
<gene>
    <name evidence="2" type="ORF">FOB51_05085</name>
    <name evidence="3" type="ORF">FOB51_11575</name>
</gene>
<evidence type="ECO:0000313" key="4">
    <source>
        <dbReference type="Proteomes" id="UP000324507"/>
    </source>
</evidence>
<dbReference type="GO" id="GO:0004803">
    <property type="term" value="F:transposase activity"/>
    <property type="evidence" value="ECO:0007669"/>
    <property type="project" value="InterPro"/>
</dbReference>
<dbReference type="PANTHER" id="PTHR37936">
    <property type="entry name" value="TRANSPOSASE INSC FOR INSERTION ELEMENT IS2A-RELATED"/>
    <property type="match status" value="1"/>
</dbReference>
<organism evidence="2 4">
    <name type="scientific">Paracoccus yeei</name>
    <dbReference type="NCBI Taxonomy" id="147645"/>
    <lineage>
        <taxon>Bacteria</taxon>
        <taxon>Pseudomonadati</taxon>
        <taxon>Pseudomonadota</taxon>
        <taxon>Alphaproteobacteria</taxon>
        <taxon>Rhodobacterales</taxon>
        <taxon>Paracoccaceae</taxon>
        <taxon>Paracoccus</taxon>
    </lineage>
</organism>
<dbReference type="GO" id="GO:0043565">
    <property type="term" value="F:sequence-specific DNA binding"/>
    <property type="evidence" value="ECO:0007669"/>
    <property type="project" value="InterPro"/>
</dbReference>
<evidence type="ECO:0000313" key="2">
    <source>
        <dbReference type="EMBL" id="QEU07436.1"/>
    </source>
</evidence>
<comment type="similarity">
    <text evidence="1">Belongs to the transposase 8 family.</text>
</comment>
<dbReference type="InterPro" id="IPR036388">
    <property type="entry name" value="WH-like_DNA-bd_sf"/>
</dbReference>
<dbReference type="PANTHER" id="PTHR37936:SF3">
    <property type="entry name" value="TRANSPOSASE INSC FOR INSERTION ELEMENT IS2A-RELATED"/>
    <property type="match status" value="1"/>
</dbReference>
<evidence type="ECO:0000313" key="3">
    <source>
        <dbReference type="EMBL" id="QEU08588.1"/>
    </source>
</evidence>